<evidence type="ECO:0000313" key="5">
    <source>
        <dbReference type="Proteomes" id="UP001501480"/>
    </source>
</evidence>
<evidence type="ECO:0000256" key="1">
    <source>
        <dbReference type="SAM" id="SignalP"/>
    </source>
</evidence>
<dbReference type="SUPFAM" id="SSF47090">
    <property type="entry name" value="PGBD-like"/>
    <property type="match status" value="2"/>
</dbReference>
<protein>
    <recommendedName>
        <fullName evidence="6">Peptidoglycan-binding protein</fullName>
    </recommendedName>
</protein>
<dbReference type="RefSeq" id="WP_344325387.1">
    <property type="nucleotide sequence ID" value="NZ_BAAAPY010000002.1"/>
</dbReference>
<feature type="domain" description="ARB-07466-like C-terminal" evidence="3">
    <location>
        <begin position="63"/>
        <end position="165"/>
    </location>
</feature>
<reference evidence="4 5" key="1">
    <citation type="journal article" date="2019" name="Int. J. Syst. Evol. Microbiol.">
        <title>The Global Catalogue of Microorganisms (GCM) 10K type strain sequencing project: providing services to taxonomists for standard genome sequencing and annotation.</title>
        <authorList>
            <consortium name="The Broad Institute Genomics Platform"/>
            <consortium name="The Broad Institute Genome Sequencing Center for Infectious Disease"/>
            <person name="Wu L."/>
            <person name="Ma J."/>
        </authorList>
    </citation>
    <scope>NUCLEOTIDE SEQUENCE [LARGE SCALE GENOMIC DNA]</scope>
    <source>
        <strain evidence="4 5">JCM 15749</strain>
    </source>
</reference>
<dbReference type="InterPro" id="IPR036365">
    <property type="entry name" value="PGBD-like_sf"/>
</dbReference>
<dbReference type="Pfam" id="PF01471">
    <property type="entry name" value="PG_binding_1"/>
    <property type="match status" value="2"/>
</dbReference>
<feature type="domain" description="Peptidoglycan binding-like" evidence="2">
    <location>
        <begin position="332"/>
        <end position="374"/>
    </location>
</feature>
<keyword evidence="1" id="KW-0732">Signal</keyword>
<dbReference type="InterPro" id="IPR002477">
    <property type="entry name" value="Peptidoglycan-bd-like"/>
</dbReference>
<accession>A0ABN2VX57</accession>
<organism evidence="4 5">
    <name type="scientific">Aeromicrobium halocynthiae</name>
    <dbReference type="NCBI Taxonomy" id="560557"/>
    <lineage>
        <taxon>Bacteria</taxon>
        <taxon>Bacillati</taxon>
        <taxon>Actinomycetota</taxon>
        <taxon>Actinomycetes</taxon>
        <taxon>Propionibacteriales</taxon>
        <taxon>Nocardioidaceae</taxon>
        <taxon>Aeromicrobium</taxon>
    </lineage>
</organism>
<dbReference type="Pfam" id="PF26571">
    <property type="entry name" value="VldE"/>
    <property type="match status" value="1"/>
</dbReference>
<sequence length="377" mass="40710">MRRIVAVAVAVVVCSATFTAPSQAAPPRPTPFPSKPTGLPVPGSMGALDPVPTYTPQNACQPGTPKGVADLRALVMKTYGVGGIGNTARTCAEGTSEHSDGRAWDWMVDVNKPKERAAAADFLAWLTRNDGEMARRLGIMYVIYNKMIWASYRSKDGWRPSSGHADHIHISFSWNGARGNTSWWKGAPQPVDYGPCQRFANQPSAVDTRVNRTRCPAVSPLMKSTTMPTLEYGHRHSAVATAQRLLGRAETGTFDLGLRSALITWQRANNLPKTGALDQPTWAILRTSTVRTNVAKEYTPASARAFGAKNYAGLSMRSLDTGRHVLVLQRALGLPLKQVTGYFGAPTTAAVKARQKQLGRPATGVWTGADWRALVGS</sequence>
<dbReference type="InterPro" id="IPR058593">
    <property type="entry name" value="ARB_07466-like_C"/>
</dbReference>
<proteinExistence type="predicted"/>
<dbReference type="Proteomes" id="UP001501480">
    <property type="component" value="Unassembled WGS sequence"/>
</dbReference>
<evidence type="ECO:0000259" key="2">
    <source>
        <dbReference type="Pfam" id="PF01471"/>
    </source>
</evidence>
<dbReference type="InterPro" id="IPR036366">
    <property type="entry name" value="PGBDSf"/>
</dbReference>
<feature type="chain" id="PRO_5046845312" description="Peptidoglycan-binding protein" evidence="1">
    <location>
        <begin position="25"/>
        <end position="377"/>
    </location>
</feature>
<name>A0ABN2VX57_9ACTN</name>
<dbReference type="Gene3D" id="1.10.101.10">
    <property type="entry name" value="PGBD-like superfamily/PGBD"/>
    <property type="match status" value="2"/>
</dbReference>
<gene>
    <name evidence="4" type="ORF">GCM10009821_10420</name>
</gene>
<evidence type="ECO:0000313" key="4">
    <source>
        <dbReference type="EMBL" id="GAA2073896.1"/>
    </source>
</evidence>
<keyword evidence="5" id="KW-1185">Reference proteome</keyword>
<feature type="signal peptide" evidence="1">
    <location>
        <begin position="1"/>
        <end position="24"/>
    </location>
</feature>
<evidence type="ECO:0008006" key="6">
    <source>
        <dbReference type="Google" id="ProtNLM"/>
    </source>
</evidence>
<comment type="caution">
    <text evidence="4">The sequence shown here is derived from an EMBL/GenBank/DDBJ whole genome shotgun (WGS) entry which is preliminary data.</text>
</comment>
<dbReference type="EMBL" id="BAAAPY010000002">
    <property type="protein sequence ID" value="GAA2073896.1"/>
    <property type="molecule type" value="Genomic_DNA"/>
</dbReference>
<evidence type="ECO:0000259" key="3">
    <source>
        <dbReference type="Pfam" id="PF26571"/>
    </source>
</evidence>
<feature type="domain" description="Peptidoglycan binding-like" evidence="2">
    <location>
        <begin position="248"/>
        <end position="285"/>
    </location>
</feature>